<keyword evidence="2" id="KW-1185">Reference proteome</keyword>
<reference evidence="1 2" key="1">
    <citation type="journal article" date="2019" name="Sci. Rep.">
        <title>Nanopore sequencing improves the draft genome of the human pathogenic amoeba Naegleria fowleri.</title>
        <authorList>
            <person name="Liechti N."/>
            <person name="Schurch N."/>
            <person name="Bruggmann R."/>
            <person name="Wittwer M."/>
        </authorList>
    </citation>
    <scope>NUCLEOTIDE SEQUENCE [LARGE SCALE GENOMIC DNA]</scope>
    <source>
        <strain evidence="1 2">ATCC 30894</strain>
    </source>
</reference>
<protein>
    <submittedName>
        <fullName evidence="1">Uncharacterized protein</fullName>
    </submittedName>
</protein>
<dbReference type="VEuPathDB" id="AmoebaDB:FDP41_006165"/>
<dbReference type="Pfam" id="PF01459">
    <property type="entry name" value="Porin_3"/>
    <property type="match status" value="1"/>
</dbReference>
<dbReference type="RefSeq" id="XP_044559404.1">
    <property type="nucleotide sequence ID" value="XM_044709770.1"/>
</dbReference>
<comment type="caution">
    <text evidence="1">The sequence shown here is derived from an EMBL/GenBank/DDBJ whole genome shotgun (WGS) entry which is preliminary data.</text>
</comment>
<dbReference type="InterPro" id="IPR027246">
    <property type="entry name" value="Porin_Euk/Tom40"/>
</dbReference>
<dbReference type="GeneID" id="68113383"/>
<evidence type="ECO:0000313" key="2">
    <source>
        <dbReference type="Proteomes" id="UP000444721"/>
    </source>
</evidence>
<dbReference type="OMA" id="YTAEKFH"/>
<accession>A0A6A5BK00</accession>
<evidence type="ECO:0000313" key="1">
    <source>
        <dbReference type="EMBL" id="KAF0974691.1"/>
    </source>
</evidence>
<organism evidence="1 2">
    <name type="scientific">Naegleria fowleri</name>
    <name type="common">Brain eating amoeba</name>
    <dbReference type="NCBI Taxonomy" id="5763"/>
    <lineage>
        <taxon>Eukaryota</taxon>
        <taxon>Discoba</taxon>
        <taxon>Heterolobosea</taxon>
        <taxon>Tetramitia</taxon>
        <taxon>Eutetramitia</taxon>
        <taxon>Vahlkampfiidae</taxon>
        <taxon>Naegleria</taxon>
    </lineage>
</organism>
<dbReference type="AlphaFoldDB" id="A0A6A5BK00"/>
<dbReference type="GO" id="GO:0005741">
    <property type="term" value="C:mitochondrial outer membrane"/>
    <property type="evidence" value="ECO:0007669"/>
    <property type="project" value="InterPro"/>
</dbReference>
<dbReference type="EMBL" id="VFQX01000051">
    <property type="protein sequence ID" value="KAF0974691.1"/>
    <property type="molecule type" value="Genomic_DNA"/>
</dbReference>
<dbReference type="SUPFAM" id="SSF56935">
    <property type="entry name" value="Porins"/>
    <property type="match status" value="1"/>
</dbReference>
<dbReference type="GO" id="GO:0008308">
    <property type="term" value="F:voltage-gated monoatomic anion channel activity"/>
    <property type="evidence" value="ECO:0007669"/>
    <property type="project" value="InterPro"/>
</dbReference>
<dbReference type="Proteomes" id="UP000444721">
    <property type="component" value="Unassembled WGS sequence"/>
</dbReference>
<dbReference type="Gene3D" id="2.40.160.10">
    <property type="entry name" value="Porin"/>
    <property type="match status" value="1"/>
</dbReference>
<dbReference type="PANTHER" id="PTHR11743">
    <property type="entry name" value="VOLTAGE-DEPENDENT ANION-SELECTIVE CHANNEL"/>
    <property type="match status" value="1"/>
</dbReference>
<sequence>MYSFGTLYKPVKSVLSTGASDKISLSVNTKANQDFSVGVSGSRTESGKVESALSWSQKLKCHGVACTVNGSLDQDATVKVSVAANGLAKGLNADLNTKMKTENAENNITGTLDYTAEKFHLTGHFDYTTGKDLLLASSVTGRVVDGLVVGAEAQIKGYPPVDKKDLLKKYTLGARYSMKNIHIAAQLEESLKKIRVGYAQQIDDSVTVAGEFLHDLKSTDKPTFTLGTSYTIDKESSVKANINTKGVVNATYTLVVNPRLTTAVSVESSVFNKTVSKVGLSISYDA</sequence>
<dbReference type="OrthoDB" id="7827681at2759"/>
<dbReference type="InterPro" id="IPR001925">
    <property type="entry name" value="Porin_Euk"/>
</dbReference>
<dbReference type="InterPro" id="IPR023614">
    <property type="entry name" value="Porin_dom_sf"/>
</dbReference>
<name>A0A6A5BK00_NAEFO</name>
<dbReference type="PANTHER" id="PTHR11743:SF70">
    <property type="entry name" value="GH26960P-RELATED"/>
    <property type="match status" value="1"/>
</dbReference>
<proteinExistence type="predicted"/>
<gene>
    <name evidence="1" type="ORF">FDP41_006165</name>
</gene>
<dbReference type="VEuPathDB" id="AmoebaDB:NfTy_077800"/>